<dbReference type="Pfam" id="PF02954">
    <property type="entry name" value="HTH_8"/>
    <property type="match status" value="1"/>
</dbReference>
<keyword evidence="4" id="KW-0238">DNA-binding</keyword>
<comment type="caution">
    <text evidence="8">The sequence shown here is derived from an EMBL/GenBank/DDBJ whole genome shotgun (WGS) entry which is preliminary data.</text>
</comment>
<keyword evidence="9" id="KW-1185">Reference proteome</keyword>
<dbReference type="InterPro" id="IPR002197">
    <property type="entry name" value="HTH_Fis"/>
</dbReference>
<dbReference type="AlphaFoldDB" id="W4LK71"/>
<dbReference type="Pfam" id="PF00158">
    <property type="entry name" value="Sigma54_activat"/>
    <property type="match status" value="1"/>
</dbReference>
<dbReference type="Gene3D" id="1.10.8.60">
    <property type="match status" value="1"/>
</dbReference>
<dbReference type="PROSITE" id="PS00675">
    <property type="entry name" value="SIGMA54_INTERACT_1"/>
    <property type="match status" value="1"/>
</dbReference>
<dbReference type="InterPro" id="IPR058031">
    <property type="entry name" value="AAA_lid_NorR"/>
</dbReference>
<keyword evidence="5" id="KW-0010">Activator</keyword>
<evidence type="ECO:0000256" key="6">
    <source>
        <dbReference type="ARBA" id="ARBA00023163"/>
    </source>
</evidence>
<dbReference type="SUPFAM" id="SSF46689">
    <property type="entry name" value="Homeodomain-like"/>
    <property type="match status" value="1"/>
</dbReference>
<feature type="domain" description="Sigma-54 factor interaction" evidence="7">
    <location>
        <begin position="204"/>
        <end position="433"/>
    </location>
</feature>
<dbReference type="CDD" id="cd00009">
    <property type="entry name" value="AAA"/>
    <property type="match status" value="1"/>
</dbReference>
<keyword evidence="6" id="KW-0804">Transcription</keyword>
<dbReference type="PANTHER" id="PTHR32071:SF117">
    <property type="entry name" value="PTS-DEPENDENT DIHYDROXYACETONE KINASE OPERON REGULATORY PROTEIN-RELATED"/>
    <property type="match status" value="1"/>
</dbReference>
<accession>W4LK71</accession>
<dbReference type="InterPro" id="IPR027417">
    <property type="entry name" value="P-loop_NTPase"/>
</dbReference>
<protein>
    <recommendedName>
        <fullName evidence="7">Sigma-54 factor interaction domain-containing protein</fullName>
    </recommendedName>
</protein>
<evidence type="ECO:0000259" key="7">
    <source>
        <dbReference type="PROSITE" id="PS50045"/>
    </source>
</evidence>
<dbReference type="Pfam" id="PF01590">
    <property type="entry name" value="GAF"/>
    <property type="match status" value="1"/>
</dbReference>
<evidence type="ECO:0000256" key="5">
    <source>
        <dbReference type="ARBA" id="ARBA00023159"/>
    </source>
</evidence>
<dbReference type="GO" id="GO:0005524">
    <property type="term" value="F:ATP binding"/>
    <property type="evidence" value="ECO:0007669"/>
    <property type="project" value="UniProtKB-KW"/>
</dbReference>
<dbReference type="PANTHER" id="PTHR32071">
    <property type="entry name" value="TRANSCRIPTIONAL REGULATORY PROTEIN"/>
    <property type="match status" value="1"/>
</dbReference>
<dbReference type="SMART" id="SM00382">
    <property type="entry name" value="AAA"/>
    <property type="match status" value="1"/>
</dbReference>
<name>W4LK71_ENTF1</name>
<dbReference type="SUPFAM" id="SSF55781">
    <property type="entry name" value="GAF domain-like"/>
    <property type="match status" value="1"/>
</dbReference>
<dbReference type="InterPro" id="IPR003593">
    <property type="entry name" value="AAA+_ATPase"/>
</dbReference>
<dbReference type="InterPro" id="IPR009057">
    <property type="entry name" value="Homeodomain-like_sf"/>
</dbReference>
<organism evidence="8 9">
    <name type="scientific">Entotheonella factor</name>
    <dbReference type="NCBI Taxonomy" id="1429438"/>
    <lineage>
        <taxon>Bacteria</taxon>
        <taxon>Pseudomonadati</taxon>
        <taxon>Nitrospinota/Tectimicrobiota group</taxon>
        <taxon>Candidatus Tectimicrobiota</taxon>
        <taxon>Candidatus Entotheonellia</taxon>
        <taxon>Candidatus Entotheonellales</taxon>
        <taxon>Candidatus Entotheonellaceae</taxon>
        <taxon>Candidatus Entotheonella</taxon>
    </lineage>
</organism>
<dbReference type="Gene3D" id="3.30.450.40">
    <property type="match status" value="1"/>
</dbReference>
<evidence type="ECO:0000256" key="3">
    <source>
        <dbReference type="ARBA" id="ARBA00023015"/>
    </source>
</evidence>
<dbReference type="SMART" id="SM00065">
    <property type="entry name" value="GAF"/>
    <property type="match status" value="1"/>
</dbReference>
<dbReference type="EMBL" id="AZHW01000562">
    <property type="protein sequence ID" value="ETW98367.1"/>
    <property type="molecule type" value="Genomic_DNA"/>
</dbReference>
<dbReference type="InterPro" id="IPR025944">
    <property type="entry name" value="Sigma_54_int_dom_CS"/>
</dbReference>
<sequence length="510" mass="57113">MVDTLERITLKMASSLELEEVLTTITEGLVEDLDAAFARIWLLGPGDMCAGCYKADACEDQTRCLHLKASAGMYTAIDGEYRRVPLGALKIGRIAQGWGPVWTNDVMGDERLPNKAWLQEQGLQAFAGYPLLFQNELLGVLALFSQRPLTQQELDRLPVFANQAAIAIKNAQLFGEVNALKNQLQAENVYLQEEIKLAHNFDDILSQSSAMRQVLRKVEQVASTDATVLILGETGTGKELLARAVHHLSPRQDRPLVKVNCAALPANLIESELFGHEKGAFTGAVSRRQGRFELAHRGTIFLDEIGDLPLDLQAKLLRVLQEGEFERLGDSRTIHVDVRVIAATNRDLQQAMDSGDFREDLYYRLNVFPLRLPPLRERIDDIPLLVRHFTQKFSTKMGKPIEQIPKTVMQTLQSYQWPGNVRELENIVERAVILSSGYTLELDESLMPSPKQPDATPRGGTLEEVERHYILEVLEDTAWRIEGPRGAAVRLGVNPSTLRSRIKKLKLAKP</sequence>
<evidence type="ECO:0000256" key="4">
    <source>
        <dbReference type="ARBA" id="ARBA00023125"/>
    </source>
</evidence>
<gene>
    <name evidence="8" type="ORF">ETSY1_19060</name>
</gene>
<dbReference type="Gene3D" id="1.10.10.60">
    <property type="entry name" value="Homeodomain-like"/>
    <property type="match status" value="1"/>
</dbReference>
<dbReference type="GO" id="GO:0043565">
    <property type="term" value="F:sequence-specific DNA binding"/>
    <property type="evidence" value="ECO:0007669"/>
    <property type="project" value="InterPro"/>
</dbReference>
<evidence type="ECO:0000256" key="2">
    <source>
        <dbReference type="ARBA" id="ARBA00022840"/>
    </source>
</evidence>
<keyword evidence="2" id="KW-0067">ATP-binding</keyword>
<evidence type="ECO:0000313" key="9">
    <source>
        <dbReference type="Proteomes" id="UP000019141"/>
    </source>
</evidence>
<dbReference type="InterPro" id="IPR025662">
    <property type="entry name" value="Sigma_54_int_dom_ATP-bd_1"/>
</dbReference>
<dbReference type="InterPro" id="IPR003018">
    <property type="entry name" value="GAF"/>
</dbReference>
<evidence type="ECO:0000313" key="8">
    <source>
        <dbReference type="EMBL" id="ETW98367.1"/>
    </source>
</evidence>
<dbReference type="PROSITE" id="PS00688">
    <property type="entry name" value="SIGMA54_INTERACT_3"/>
    <property type="match status" value="1"/>
</dbReference>
<dbReference type="SUPFAM" id="SSF52540">
    <property type="entry name" value="P-loop containing nucleoside triphosphate hydrolases"/>
    <property type="match status" value="1"/>
</dbReference>
<dbReference type="InterPro" id="IPR002078">
    <property type="entry name" value="Sigma_54_int"/>
</dbReference>
<dbReference type="InterPro" id="IPR029016">
    <property type="entry name" value="GAF-like_dom_sf"/>
</dbReference>
<keyword evidence="1" id="KW-0547">Nucleotide-binding</keyword>
<dbReference type="Proteomes" id="UP000019141">
    <property type="component" value="Unassembled WGS sequence"/>
</dbReference>
<dbReference type="GO" id="GO:0006355">
    <property type="term" value="P:regulation of DNA-templated transcription"/>
    <property type="evidence" value="ECO:0007669"/>
    <property type="project" value="InterPro"/>
</dbReference>
<dbReference type="FunFam" id="3.40.50.300:FF:000006">
    <property type="entry name" value="DNA-binding transcriptional regulator NtrC"/>
    <property type="match status" value="1"/>
</dbReference>
<dbReference type="Gene3D" id="3.40.50.300">
    <property type="entry name" value="P-loop containing nucleotide triphosphate hydrolases"/>
    <property type="match status" value="1"/>
</dbReference>
<dbReference type="FunFam" id="1.10.8.60:FF:000014">
    <property type="entry name" value="DNA-binding transcriptional regulator NtrC"/>
    <property type="match status" value="1"/>
</dbReference>
<keyword evidence="3" id="KW-0805">Transcription regulation</keyword>
<dbReference type="Pfam" id="PF25601">
    <property type="entry name" value="AAA_lid_14"/>
    <property type="match status" value="1"/>
</dbReference>
<proteinExistence type="predicted"/>
<reference evidence="8 9" key="1">
    <citation type="journal article" date="2014" name="Nature">
        <title>An environmental bacterial taxon with a large and distinct metabolic repertoire.</title>
        <authorList>
            <person name="Wilson M.C."/>
            <person name="Mori T."/>
            <person name="Ruckert C."/>
            <person name="Uria A.R."/>
            <person name="Helf M.J."/>
            <person name="Takada K."/>
            <person name="Gernert C."/>
            <person name="Steffens U.A."/>
            <person name="Heycke N."/>
            <person name="Schmitt S."/>
            <person name="Rinke C."/>
            <person name="Helfrich E.J."/>
            <person name="Brachmann A.O."/>
            <person name="Gurgui C."/>
            <person name="Wakimoto T."/>
            <person name="Kracht M."/>
            <person name="Crusemann M."/>
            <person name="Hentschel U."/>
            <person name="Abe I."/>
            <person name="Matsunaga S."/>
            <person name="Kalinowski J."/>
            <person name="Takeyama H."/>
            <person name="Piel J."/>
        </authorList>
    </citation>
    <scope>NUCLEOTIDE SEQUENCE [LARGE SCALE GENOMIC DNA]</scope>
    <source>
        <strain evidence="9">TSY1</strain>
    </source>
</reference>
<dbReference type="HOGENOM" id="CLU_000445_95_3_7"/>
<evidence type="ECO:0000256" key="1">
    <source>
        <dbReference type="ARBA" id="ARBA00022741"/>
    </source>
</evidence>
<dbReference type="PROSITE" id="PS50045">
    <property type="entry name" value="SIGMA54_INTERACT_4"/>
    <property type="match status" value="1"/>
</dbReference>